<dbReference type="PANTHER" id="PTHR23117">
    <property type="entry name" value="GUANYLATE KINASE-RELATED"/>
    <property type="match status" value="1"/>
</dbReference>
<dbReference type="PANTHER" id="PTHR23117:SF13">
    <property type="entry name" value="GUANYLATE KINASE"/>
    <property type="match status" value="1"/>
</dbReference>
<feature type="domain" description="Guanylate kinase-like" evidence="7">
    <location>
        <begin position="4"/>
        <end position="182"/>
    </location>
</feature>
<dbReference type="InterPro" id="IPR020590">
    <property type="entry name" value="Guanylate_kinase_CS"/>
</dbReference>
<dbReference type="Pfam" id="PF00625">
    <property type="entry name" value="Guanylate_kin"/>
    <property type="match status" value="1"/>
</dbReference>
<comment type="similarity">
    <text evidence="1">Belongs to the guanylate kinase family.</text>
</comment>
<dbReference type="InterPro" id="IPR008144">
    <property type="entry name" value="Guanylate_kin-like_dom"/>
</dbReference>
<dbReference type="Gene3D" id="3.30.63.10">
    <property type="entry name" value="Guanylate Kinase phosphate binding domain"/>
    <property type="match status" value="1"/>
</dbReference>
<dbReference type="EC" id="2.7.4.8" evidence="2"/>
<name>A0A3B1D540_9ZZZZ</name>
<dbReference type="GO" id="GO:0005524">
    <property type="term" value="F:ATP binding"/>
    <property type="evidence" value="ECO:0007669"/>
    <property type="project" value="UniProtKB-KW"/>
</dbReference>
<protein>
    <recommendedName>
        <fullName evidence="2">guanylate kinase</fullName>
        <ecNumber evidence="2">2.7.4.8</ecNumber>
    </recommendedName>
</protein>
<dbReference type="PROSITE" id="PS00856">
    <property type="entry name" value="GUANYLATE_KINASE_1"/>
    <property type="match status" value="1"/>
</dbReference>
<organism evidence="8">
    <name type="scientific">hydrothermal vent metagenome</name>
    <dbReference type="NCBI Taxonomy" id="652676"/>
    <lineage>
        <taxon>unclassified sequences</taxon>
        <taxon>metagenomes</taxon>
        <taxon>ecological metagenomes</taxon>
    </lineage>
</organism>
<dbReference type="EMBL" id="UOGI01000126">
    <property type="protein sequence ID" value="VAX31913.1"/>
    <property type="molecule type" value="Genomic_DNA"/>
</dbReference>
<evidence type="ECO:0000259" key="7">
    <source>
        <dbReference type="PROSITE" id="PS50052"/>
    </source>
</evidence>
<evidence type="ECO:0000256" key="1">
    <source>
        <dbReference type="ARBA" id="ARBA00005790"/>
    </source>
</evidence>
<accession>A0A3B1D540</accession>
<dbReference type="GO" id="GO:0004385">
    <property type="term" value="F:GMP kinase activity"/>
    <property type="evidence" value="ECO:0007669"/>
    <property type="project" value="UniProtKB-EC"/>
</dbReference>
<evidence type="ECO:0000256" key="6">
    <source>
        <dbReference type="ARBA" id="ARBA00022840"/>
    </source>
</evidence>
<dbReference type="Gene3D" id="3.40.50.300">
    <property type="entry name" value="P-loop containing nucleotide triphosphate hydrolases"/>
    <property type="match status" value="1"/>
</dbReference>
<keyword evidence="3 8" id="KW-0808">Transferase</keyword>
<evidence type="ECO:0000313" key="8">
    <source>
        <dbReference type="EMBL" id="VAX31913.1"/>
    </source>
</evidence>
<dbReference type="GO" id="GO:0005829">
    <property type="term" value="C:cytosol"/>
    <property type="evidence" value="ECO:0007669"/>
    <property type="project" value="TreeGrafter"/>
</dbReference>
<keyword evidence="6" id="KW-0067">ATP-binding</keyword>
<dbReference type="InterPro" id="IPR008145">
    <property type="entry name" value="GK/Ca_channel_bsu"/>
</dbReference>
<reference evidence="8" key="1">
    <citation type="submission" date="2018-06" db="EMBL/GenBank/DDBJ databases">
        <authorList>
            <person name="Zhirakovskaya E."/>
        </authorList>
    </citation>
    <scope>NUCLEOTIDE SEQUENCE</scope>
</reference>
<proteinExistence type="inferred from homology"/>
<keyword evidence="4" id="KW-0547">Nucleotide-binding</keyword>
<dbReference type="InterPro" id="IPR017665">
    <property type="entry name" value="Guanylate_kinase"/>
</dbReference>
<dbReference type="AlphaFoldDB" id="A0A3B1D540"/>
<evidence type="ECO:0000256" key="5">
    <source>
        <dbReference type="ARBA" id="ARBA00022777"/>
    </source>
</evidence>
<dbReference type="FunFam" id="3.30.63.10:FF:000002">
    <property type="entry name" value="Guanylate kinase 1"/>
    <property type="match status" value="1"/>
</dbReference>
<dbReference type="SMART" id="SM00072">
    <property type="entry name" value="GuKc"/>
    <property type="match status" value="1"/>
</dbReference>
<evidence type="ECO:0000256" key="3">
    <source>
        <dbReference type="ARBA" id="ARBA00022679"/>
    </source>
</evidence>
<dbReference type="InterPro" id="IPR027417">
    <property type="entry name" value="P-loop_NTPase"/>
</dbReference>
<evidence type="ECO:0000256" key="2">
    <source>
        <dbReference type="ARBA" id="ARBA00012961"/>
    </source>
</evidence>
<gene>
    <name evidence="8" type="ORF">MNBD_NITROSPIRAE03-1864</name>
</gene>
<evidence type="ECO:0000256" key="4">
    <source>
        <dbReference type="ARBA" id="ARBA00022741"/>
    </source>
</evidence>
<dbReference type="CDD" id="cd00071">
    <property type="entry name" value="GMPK"/>
    <property type="match status" value="1"/>
</dbReference>
<dbReference type="NCBIfam" id="TIGR03263">
    <property type="entry name" value="guanyl_kin"/>
    <property type="match status" value="1"/>
</dbReference>
<dbReference type="SUPFAM" id="SSF52540">
    <property type="entry name" value="P-loop containing nucleoside triphosphate hydrolases"/>
    <property type="match status" value="1"/>
</dbReference>
<sequence length="209" mass="23756">MKKGSIFIVSAPSGAGKTTLCRRLTEVVPRIVHSISYTTRQAREGEVDGRDYFFVDEERFMRMVADGDFLEWAEVHGNLYGTSRAKLFEMIQGGTDVILDIDIQGAAQIRQKGIDATFIFVLPPSLEVLRKRLISRKTDSEKVILLRLKKAREEIDDYRLYDYVIVNDSLDVALDELGAVVLSKRLHISRIDHEWIKEAFGLESSGSKF</sequence>
<dbReference type="PROSITE" id="PS50052">
    <property type="entry name" value="GUANYLATE_KINASE_2"/>
    <property type="match status" value="1"/>
</dbReference>
<keyword evidence="5 8" id="KW-0418">Kinase</keyword>
<dbReference type="HAMAP" id="MF_00328">
    <property type="entry name" value="Guanylate_kinase"/>
    <property type="match status" value="1"/>
</dbReference>